<evidence type="ECO:0000256" key="1">
    <source>
        <dbReference type="SAM" id="MobiDB-lite"/>
    </source>
</evidence>
<evidence type="ECO:0000313" key="3">
    <source>
        <dbReference type="Proteomes" id="UP000054018"/>
    </source>
</evidence>
<proteinExistence type="predicted"/>
<name>A0A0C9Z197_9AGAM</name>
<dbReference type="HOGENOM" id="CLU_3015068_0_0_1"/>
<reference evidence="2 3" key="1">
    <citation type="submission" date="2014-04" db="EMBL/GenBank/DDBJ databases">
        <authorList>
            <consortium name="DOE Joint Genome Institute"/>
            <person name="Kuo A."/>
            <person name="Kohler A."/>
            <person name="Costa M.D."/>
            <person name="Nagy L.G."/>
            <person name="Floudas D."/>
            <person name="Copeland A."/>
            <person name="Barry K.W."/>
            <person name="Cichocki N."/>
            <person name="Veneault-Fourrey C."/>
            <person name="LaButti K."/>
            <person name="Lindquist E.A."/>
            <person name="Lipzen A."/>
            <person name="Lundell T."/>
            <person name="Morin E."/>
            <person name="Murat C."/>
            <person name="Sun H."/>
            <person name="Tunlid A."/>
            <person name="Henrissat B."/>
            <person name="Grigoriev I.V."/>
            <person name="Hibbett D.S."/>
            <person name="Martin F."/>
            <person name="Nordberg H.P."/>
            <person name="Cantor M.N."/>
            <person name="Hua S.X."/>
        </authorList>
    </citation>
    <scope>NUCLEOTIDE SEQUENCE [LARGE SCALE GENOMIC DNA]</scope>
    <source>
        <strain evidence="2 3">441</strain>
    </source>
</reference>
<feature type="compositionally biased region" description="Basic and acidic residues" evidence="1">
    <location>
        <begin position="40"/>
        <end position="56"/>
    </location>
</feature>
<dbReference type="Proteomes" id="UP000054018">
    <property type="component" value="Unassembled WGS sequence"/>
</dbReference>
<keyword evidence="3" id="KW-1185">Reference proteome</keyword>
<sequence length="56" mass="6219">MRGGAEATSVTQSQRSVVLKRHKVNFKPGRLKKSSTRRQAAHEGDVGREPEAMTKQ</sequence>
<accession>A0A0C9Z197</accession>
<evidence type="ECO:0000313" key="2">
    <source>
        <dbReference type="EMBL" id="KIK15992.1"/>
    </source>
</evidence>
<reference evidence="3" key="2">
    <citation type="submission" date="2015-01" db="EMBL/GenBank/DDBJ databases">
        <title>Evolutionary Origins and Diversification of the Mycorrhizal Mutualists.</title>
        <authorList>
            <consortium name="DOE Joint Genome Institute"/>
            <consortium name="Mycorrhizal Genomics Consortium"/>
            <person name="Kohler A."/>
            <person name="Kuo A."/>
            <person name="Nagy L.G."/>
            <person name="Floudas D."/>
            <person name="Copeland A."/>
            <person name="Barry K.W."/>
            <person name="Cichocki N."/>
            <person name="Veneault-Fourrey C."/>
            <person name="LaButti K."/>
            <person name="Lindquist E.A."/>
            <person name="Lipzen A."/>
            <person name="Lundell T."/>
            <person name="Morin E."/>
            <person name="Murat C."/>
            <person name="Riley R."/>
            <person name="Ohm R."/>
            <person name="Sun H."/>
            <person name="Tunlid A."/>
            <person name="Henrissat B."/>
            <person name="Grigoriev I.V."/>
            <person name="Hibbett D.S."/>
            <person name="Martin F."/>
        </authorList>
    </citation>
    <scope>NUCLEOTIDE SEQUENCE [LARGE SCALE GENOMIC DNA]</scope>
    <source>
        <strain evidence="3">441</strain>
    </source>
</reference>
<organism evidence="2 3">
    <name type="scientific">Pisolithus microcarpus 441</name>
    <dbReference type="NCBI Taxonomy" id="765257"/>
    <lineage>
        <taxon>Eukaryota</taxon>
        <taxon>Fungi</taxon>
        <taxon>Dikarya</taxon>
        <taxon>Basidiomycota</taxon>
        <taxon>Agaricomycotina</taxon>
        <taxon>Agaricomycetes</taxon>
        <taxon>Agaricomycetidae</taxon>
        <taxon>Boletales</taxon>
        <taxon>Sclerodermatineae</taxon>
        <taxon>Pisolithaceae</taxon>
        <taxon>Pisolithus</taxon>
    </lineage>
</organism>
<feature type="region of interest" description="Disordered" evidence="1">
    <location>
        <begin position="1"/>
        <end position="56"/>
    </location>
</feature>
<protein>
    <submittedName>
        <fullName evidence="2">Uncharacterized protein</fullName>
    </submittedName>
</protein>
<feature type="compositionally biased region" description="Basic residues" evidence="1">
    <location>
        <begin position="18"/>
        <end position="36"/>
    </location>
</feature>
<dbReference type="AlphaFoldDB" id="A0A0C9Z197"/>
<gene>
    <name evidence="2" type="ORF">PISMIDRAFT_16091</name>
</gene>
<dbReference type="EMBL" id="KN833869">
    <property type="protein sequence ID" value="KIK15992.1"/>
    <property type="molecule type" value="Genomic_DNA"/>
</dbReference>